<keyword evidence="6 8" id="KW-0030">Aminoacyl-tRNA synthetase</keyword>
<evidence type="ECO:0000256" key="2">
    <source>
        <dbReference type="ARBA" id="ARBA00022598"/>
    </source>
</evidence>
<reference evidence="11" key="1">
    <citation type="submission" date="2022-11" db="EMBL/GenBank/DDBJ databases">
        <authorList>
            <person name="Petersen C."/>
        </authorList>
    </citation>
    <scope>NUCLEOTIDE SEQUENCE</scope>
    <source>
        <strain evidence="11">IBT 21917</strain>
    </source>
</reference>
<dbReference type="PROSITE" id="PS00178">
    <property type="entry name" value="AA_TRNA_LIGASE_I"/>
    <property type="match status" value="1"/>
</dbReference>
<dbReference type="PANTHER" id="PTHR11766">
    <property type="entry name" value="TYROSYL-TRNA SYNTHETASE"/>
    <property type="match status" value="1"/>
</dbReference>
<comment type="catalytic activity">
    <reaction evidence="7 8">
        <text>tRNA(Tyr) + L-tyrosine + ATP = L-tyrosyl-tRNA(Tyr) + AMP + diphosphate + H(+)</text>
        <dbReference type="Rhea" id="RHEA:10220"/>
        <dbReference type="Rhea" id="RHEA-COMP:9706"/>
        <dbReference type="Rhea" id="RHEA-COMP:9707"/>
        <dbReference type="ChEBI" id="CHEBI:15378"/>
        <dbReference type="ChEBI" id="CHEBI:30616"/>
        <dbReference type="ChEBI" id="CHEBI:33019"/>
        <dbReference type="ChEBI" id="CHEBI:58315"/>
        <dbReference type="ChEBI" id="CHEBI:78442"/>
        <dbReference type="ChEBI" id="CHEBI:78536"/>
        <dbReference type="ChEBI" id="CHEBI:456215"/>
        <dbReference type="EC" id="6.1.1.1"/>
    </reaction>
</comment>
<evidence type="ECO:0000259" key="10">
    <source>
        <dbReference type="Pfam" id="PF16714"/>
    </source>
</evidence>
<dbReference type="OrthoDB" id="337870at2759"/>
<comment type="similarity">
    <text evidence="1 8">Belongs to the class-I aminoacyl-tRNA synthetase family.</text>
</comment>
<evidence type="ECO:0000313" key="11">
    <source>
        <dbReference type="EMBL" id="KAJ5156684.1"/>
    </source>
</evidence>
<evidence type="ECO:0000256" key="5">
    <source>
        <dbReference type="ARBA" id="ARBA00022917"/>
    </source>
</evidence>
<dbReference type="GO" id="GO:0005829">
    <property type="term" value="C:cytosol"/>
    <property type="evidence" value="ECO:0007669"/>
    <property type="project" value="TreeGrafter"/>
</dbReference>
<organism evidence="11 12">
    <name type="scientific">Penicillium capsulatum</name>
    <dbReference type="NCBI Taxonomy" id="69766"/>
    <lineage>
        <taxon>Eukaryota</taxon>
        <taxon>Fungi</taxon>
        <taxon>Dikarya</taxon>
        <taxon>Ascomycota</taxon>
        <taxon>Pezizomycotina</taxon>
        <taxon>Eurotiomycetes</taxon>
        <taxon>Eurotiomycetidae</taxon>
        <taxon>Eurotiales</taxon>
        <taxon>Aspergillaceae</taxon>
        <taxon>Penicillium</taxon>
    </lineage>
</organism>
<dbReference type="EMBL" id="JAPQKO010000006">
    <property type="protein sequence ID" value="KAJ5156684.1"/>
    <property type="molecule type" value="Genomic_DNA"/>
</dbReference>
<dbReference type="NCBIfam" id="TIGR00234">
    <property type="entry name" value="tyrS"/>
    <property type="match status" value="1"/>
</dbReference>
<dbReference type="Gene3D" id="1.10.240.10">
    <property type="entry name" value="Tyrosyl-Transfer RNA Synthetase"/>
    <property type="match status" value="1"/>
</dbReference>
<feature type="region of interest" description="Disordered" evidence="9">
    <location>
        <begin position="590"/>
        <end position="616"/>
    </location>
</feature>
<dbReference type="CDD" id="cd00805">
    <property type="entry name" value="TyrRS_core"/>
    <property type="match status" value="1"/>
</dbReference>
<protein>
    <recommendedName>
        <fullName evidence="8">Tyrosine--tRNA ligase</fullName>
        <ecNumber evidence="8">6.1.1.1</ecNumber>
    </recommendedName>
    <alternativeName>
        <fullName evidence="8">Tyrosyl-tRNA synthetase</fullName>
    </alternativeName>
</protein>
<dbReference type="Pfam" id="PF16714">
    <property type="entry name" value="TyrRSs_C"/>
    <property type="match status" value="1"/>
</dbReference>
<evidence type="ECO:0000313" key="12">
    <source>
        <dbReference type="Proteomes" id="UP001146351"/>
    </source>
</evidence>
<dbReference type="GO" id="GO:0005524">
    <property type="term" value="F:ATP binding"/>
    <property type="evidence" value="ECO:0007669"/>
    <property type="project" value="UniProtKB-KW"/>
</dbReference>
<dbReference type="AlphaFoldDB" id="A0A9W9HUL5"/>
<dbReference type="InterPro" id="IPR014729">
    <property type="entry name" value="Rossmann-like_a/b/a_fold"/>
</dbReference>
<evidence type="ECO:0000256" key="7">
    <source>
        <dbReference type="ARBA" id="ARBA00048248"/>
    </source>
</evidence>
<reference evidence="11" key="2">
    <citation type="journal article" date="2023" name="IMA Fungus">
        <title>Comparative genomic study of the Penicillium genus elucidates a diverse pangenome and 15 lateral gene transfer events.</title>
        <authorList>
            <person name="Petersen C."/>
            <person name="Sorensen T."/>
            <person name="Nielsen M.R."/>
            <person name="Sondergaard T.E."/>
            <person name="Sorensen J.L."/>
            <person name="Fitzpatrick D.A."/>
            <person name="Frisvad J.C."/>
            <person name="Nielsen K.L."/>
        </authorList>
    </citation>
    <scope>NUCLEOTIDE SEQUENCE</scope>
    <source>
        <strain evidence="11">IBT 21917</strain>
    </source>
</reference>
<dbReference type="InterPro" id="IPR024088">
    <property type="entry name" value="Tyr-tRNA-ligase_bac-type"/>
</dbReference>
<dbReference type="SUPFAM" id="SSF52374">
    <property type="entry name" value="Nucleotidylyl transferase"/>
    <property type="match status" value="1"/>
</dbReference>
<dbReference type="EC" id="6.1.1.1" evidence="8"/>
<comment type="caution">
    <text evidence="11">The sequence shown here is derived from an EMBL/GenBank/DDBJ whole genome shotgun (WGS) entry which is preliminary data.</text>
</comment>
<proteinExistence type="inferred from homology"/>
<dbReference type="FunFam" id="3.40.50.620:FF:000227">
    <property type="entry name" value="Tyrosine--tRNA ligase"/>
    <property type="match status" value="1"/>
</dbReference>
<evidence type="ECO:0000256" key="6">
    <source>
        <dbReference type="ARBA" id="ARBA00023146"/>
    </source>
</evidence>
<evidence type="ECO:0000256" key="8">
    <source>
        <dbReference type="RuleBase" id="RU361234"/>
    </source>
</evidence>
<evidence type="ECO:0000256" key="9">
    <source>
        <dbReference type="SAM" id="MobiDB-lite"/>
    </source>
</evidence>
<keyword evidence="5 8" id="KW-0648">Protein biosynthesis</keyword>
<dbReference type="GO" id="GO:0006437">
    <property type="term" value="P:tyrosyl-tRNA aminoacylation"/>
    <property type="evidence" value="ECO:0007669"/>
    <property type="project" value="InterPro"/>
</dbReference>
<dbReference type="Pfam" id="PF00579">
    <property type="entry name" value="tRNA-synt_1b"/>
    <property type="match status" value="1"/>
</dbReference>
<evidence type="ECO:0000256" key="4">
    <source>
        <dbReference type="ARBA" id="ARBA00022840"/>
    </source>
</evidence>
<gene>
    <name evidence="11" type="ORF">N7492_009487</name>
</gene>
<keyword evidence="4 8" id="KW-0067">ATP-binding</keyword>
<keyword evidence="3 8" id="KW-0547">Nucleotide-binding</keyword>
<dbReference type="InterPro" id="IPR032005">
    <property type="entry name" value="TyrRSs_C"/>
</dbReference>
<dbReference type="PRINTS" id="PR01040">
    <property type="entry name" value="TRNASYNTHTYR"/>
</dbReference>
<dbReference type="PANTHER" id="PTHR11766:SF0">
    <property type="entry name" value="TYROSINE--TRNA LIGASE, MITOCHONDRIAL"/>
    <property type="match status" value="1"/>
</dbReference>
<dbReference type="Proteomes" id="UP001146351">
    <property type="component" value="Unassembled WGS sequence"/>
</dbReference>
<dbReference type="FunFam" id="1.10.240.10:FF:000001">
    <property type="entry name" value="Tyrosine--tRNA ligase"/>
    <property type="match status" value="1"/>
</dbReference>
<evidence type="ECO:0000256" key="1">
    <source>
        <dbReference type="ARBA" id="ARBA00005594"/>
    </source>
</evidence>
<dbReference type="InterPro" id="IPR002307">
    <property type="entry name" value="Tyr-tRNA-ligase"/>
</dbReference>
<dbReference type="InterPro" id="IPR001412">
    <property type="entry name" value="aa-tRNA-synth_I_CS"/>
</dbReference>
<keyword evidence="12" id="KW-1185">Reference proteome</keyword>
<name>A0A9W9HUL5_9EURO</name>
<dbReference type="GO" id="GO:0004831">
    <property type="term" value="F:tyrosine-tRNA ligase activity"/>
    <property type="evidence" value="ECO:0007669"/>
    <property type="project" value="UniProtKB-EC"/>
</dbReference>
<dbReference type="GO" id="GO:0003723">
    <property type="term" value="F:RNA binding"/>
    <property type="evidence" value="ECO:0007669"/>
    <property type="project" value="InterPro"/>
</dbReference>
<keyword evidence="2 8" id="KW-0436">Ligase</keyword>
<feature type="domain" description="Tyrosyl-tRNA synthetase C-terminal" evidence="10">
    <location>
        <begin position="482"/>
        <end position="598"/>
    </location>
</feature>
<evidence type="ECO:0000256" key="3">
    <source>
        <dbReference type="ARBA" id="ARBA00022741"/>
    </source>
</evidence>
<dbReference type="Gene3D" id="3.40.50.620">
    <property type="entry name" value="HUPs"/>
    <property type="match status" value="1"/>
</dbReference>
<accession>A0A9W9HUL5</accession>
<dbReference type="GO" id="GO:0005739">
    <property type="term" value="C:mitochondrion"/>
    <property type="evidence" value="ECO:0007669"/>
    <property type="project" value="TreeGrafter"/>
</dbReference>
<dbReference type="InterPro" id="IPR002305">
    <property type="entry name" value="aa-tRNA-synth_Ic"/>
</dbReference>
<sequence length="616" mass="69777">MWLRSVPLSRATRLNARLPCRLPCGARSFAAAAQTNPLRHGVRPHLLPYLSDSISLQKRFITQAWIQRMKDGEKEWARHAKEIKKGERKSFVEHLEERGLIHNVVGERDLLHEVFTNKRVGIYVGIDPTAPSMHVGHMLPFMVLAWGYVWGLPVTYLLGGATSRVGDPTGRLKGREQVHSSIRKANMASMHMQLKKLGESVEQYGLRHGYKKHPMWRRALRNNNTWWNSMPFIEVLRDLGVFMRLGPMLGRDTVKTRLNQGDGMSFAEFSYPILQAWDWWTLFQRGTQVQVGGSDQYGNILFGMDAVKSISRNTANEQIRNPLESELDRPIGFTTPLLTTPSGEKFGKSAGNAIWLDKDMTSTFELYQFFVRTPDDTVERYLKLFTFLPLPRIASIMEEQNQDPSKRVAQHQLAYEFVELIHGKAEADAVSLQHRQLFRSRSSTSEPSPMPRTIKIPEDFARSPLSKLSTHQAGNPYAPQANFATMPSVRVTLPRSLVYNKTFNKILWSAGLVSTKGEGHRVILNNGASVGSRPGDSGPMSDDLSFTPIHPWTADKTEQYIIGGNLLMLKMGKWKLKMVEIISDEEFRERGLTAPGWEESTDATESTEESKEESKA</sequence>